<organism evidence="2 3">
    <name type="scientific">Pleuronectes platessa</name>
    <name type="common">European plaice</name>
    <dbReference type="NCBI Taxonomy" id="8262"/>
    <lineage>
        <taxon>Eukaryota</taxon>
        <taxon>Metazoa</taxon>
        <taxon>Chordata</taxon>
        <taxon>Craniata</taxon>
        <taxon>Vertebrata</taxon>
        <taxon>Euteleostomi</taxon>
        <taxon>Actinopterygii</taxon>
        <taxon>Neopterygii</taxon>
        <taxon>Teleostei</taxon>
        <taxon>Neoteleostei</taxon>
        <taxon>Acanthomorphata</taxon>
        <taxon>Carangaria</taxon>
        <taxon>Pleuronectiformes</taxon>
        <taxon>Pleuronectoidei</taxon>
        <taxon>Pleuronectidae</taxon>
        <taxon>Pleuronectes</taxon>
    </lineage>
</organism>
<name>A0A9N7YMI0_PLEPL</name>
<accession>A0A9N7YMI0</accession>
<keyword evidence="3" id="KW-1185">Reference proteome</keyword>
<evidence type="ECO:0000313" key="2">
    <source>
        <dbReference type="EMBL" id="CAB1437134.1"/>
    </source>
</evidence>
<reference evidence="2" key="1">
    <citation type="submission" date="2020-03" db="EMBL/GenBank/DDBJ databases">
        <authorList>
            <person name="Weist P."/>
        </authorList>
    </citation>
    <scope>NUCLEOTIDE SEQUENCE</scope>
</reference>
<dbReference type="EMBL" id="CADEAL010001990">
    <property type="protein sequence ID" value="CAB1437134.1"/>
    <property type="molecule type" value="Genomic_DNA"/>
</dbReference>
<feature type="region of interest" description="Disordered" evidence="1">
    <location>
        <begin position="92"/>
        <end position="111"/>
    </location>
</feature>
<sequence length="111" mass="12315">MDLSLWGLNASSGSLSRQRASRAEPLTAAGQTTRKWAGCWKRFKNTFGHHRLILWTSVDLQAPQNGQLLVPWPTQMAIRAVEAVQVIKQRRAASCPSRSPPPPLLIVSDPF</sequence>
<dbReference type="AlphaFoldDB" id="A0A9N7YMI0"/>
<dbReference type="Proteomes" id="UP001153269">
    <property type="component" value="Unassembled WGS sequence"/>
</dbReference>
<evidence type="ECO:0000256" key="1">
    <source>
        <dbReference type="SAM" id="MobiDB-lite"/>
    </source>
</evidence>
<evidence type="ECO:0000313" key="3">
    <source>
        <dbReference type="Proteomes" id="UP001153269"/>
    </source>
</evidence>
<protein>
    <submittedName>
        <fullName evidence="2">Uncharacterized protein</fullName>
    </submittedName>
</protein>
<proteinExistence type="predicted"/>
<gene>
    <name evidence="2" type="ORF">PLEPLA_LOCUS25167</name>
</gene>
<comment type="caution">
    <text evidence="2">The sequence shown here is derived from an EMBL/GenBank/DDBJ whole genome shotgun (WGS) entry which is preliminary data.</text>
</comment>